<dbReference type="EMBL" id="JANFNH010000017">
    <property type="protein sequence ID" value="MCQ4043570.1"/>
    <property type="molecule type" value="Genomic_DNA"/>
</dbReference>
<gene>
    <name evidence="1" type="ORF">NON19_16475</name>
</gene>
<comment type="caution">
    <text evidence="1">The sequence shown here is derived from an EMBL/GenBank/DDBJ whole genome shotgun (WGS) entry which is preliminary data.</text>
</comment>
<evidence type="ECO:0000313" key="2">
    <source>
        <dbReference type="Proteomes" id="UP001206206"/>
    </source>
</evidence>
<dbReference type="Pfam" id="PF20242">
    <property type="entry name" value="Emfourin"/>
    <property type="match status" value="1"/>
</dbReference>
<name>A0ABT1PDW6_9ACTN</name>
<sequence length="88" mass="9276">MRIVVTRTGGFAGITRRAELDTTGRPDAARLRSLALAALSDAWPDRPAGVPDGFSYELDVDGVTAYCADPELSPSQQELVSKVLGEGA</sequence>
<proteinExistence type="predicted"/>
<accession>A0ABT1PDW6</accession>
<dbReference type="InterPro" id="IPR049457">
    <property type="entry name" value="Emfourin"/>
</dbReference>
<dbReference type="Proteomes" id="UP001206206">
    <property type="component" value="Unassembled WGS sequence"/>
</dbReference>
<reference evidence="1 2" key="1">
    <citation type="submission" date="2022-06" db="EMBL/GenBank/DDBJ databases">
        <title>Draft genome sequence of type strain Streptomyces rubrisoli DSM 42083.</title>
        <authorList>
            <person name="Duangmal K."/>
            <person name="Klaysubun C."/>
        </authorList>
    </citation>
    <scope>NUCLEOTIDE SEQUENCE [LARGE SCALE GENOMIC DNA]</scope>
    <source>
        <strain evidence="1 2">DSM 42083</strain>
    </source>
</reference>
<organism evidence="1 2">
    <name type="scientific">Streptantibioticus rubrisoli</name>
    <dbReference type="NCBI Taxonomy" id="1387313"/>
    <lineage>
        <taxon>Bacteria</taxon>
        <taxon>Bacillati</taxon>
        <taxon>Actinomycetota</taxon>
        <taxon>Actinomycetes</taxon>
        <taxon>Kitasatosporales</taxon>
        <taxon>Streptomycetaceae</taxon>
        <taxon>Streptantibioticus</taxon>
    </lineage>
</organism>
<evidence type="ECO:0000313" key="1">
    <source>
        <dbReference type="EMBL" id="MCQ4043570.1"/>
    </source>
</evidence>
<dbReference type="RefSeq" id="WP_255928794.1">
    <property type="nucleotide sequence ID" value="NZ_JANFNH010000017.1"/>
</dbReference>
<evidence type="ECO:0008006" key="3">
    <source>
        <dbReference type="Google" id="ProtNLM"/>
    </source>
</evidence>
<keyword evidence="2" id="KW-1185">Reference proteome</keyword>
<protein>
    <recommendedName>
        <fullName evidence="3">Metalloprotease</fullName>
    </recommendedName>
</protein>